<comment type="caution">
    <text evidence="1">The sequence shown here is derived from an EMBL/GenBank/DDBJ whole genome shotgun (WGS) entry which is preliminary data.</text>
</comment>
<keyword evidence="2" id="KW-1185">Reference proteome</keyword>
<dbReference type="EMBL" id="JAVRFD010000021">
    <property type="protein sequence ID" value="MDT0547700.1"/>
    <property type="molecule type" value="Genomic_DNA"/>
</dbReference>
<dbReference type="Proteomes" id="UP001180754">
    <property type="component" value="Unassembled WGS sequence"/>
</dbReference>
<evidence type="ECO:0000313" key="2">
    <source>
        <dbReference type="Proteomes" id="UP001180754"/>
    </source>
</evidence>
<accession>A0ABU2XP45</accession>
<name>A0ABU2XP45_9ACTN</name>
<reference evidence="1" key="1">
    <citation type="submission" date="2024-05" db="EMBL/GenBank/DDBJ databases">
        <title>30 novel species of actinomycetes from the DSMZ collection.</title>
        <authorList>
            <person name="Nouioui I."/>
        </authorList>
    </citation>
    <scope>NUCLEOTIDE SEQUENCE</scope>
    <source>
        <strain evidence="1">DSM 41529</strain>
    </source>
</reference>
<dbReference type="RefSeq" id="WP_311728223.1">
    <property type="nucleotide sequence ID" value="NZ_JAVRFD010000021.1"/>
</dbReference>
<evidence type="ECO:0000313" key="1">
    <source>
        <dbReference type="EMBL" id="MDT0547700.1"/>
    </source>
</evidence>
<gene>
    <name evidence="1" type="ORF">RND15_34160</name>
</gene>
<organism evidence="1 2">
    <name type="scientific">Streptomyces lonegramiae</name>
    <dbReference type="NCBI Taxonomy" id="3075524"/>
    <lineage>
        <taxon>Bacteria</taxon>
        <taxon>Bacillati</taxon>
        <taxon>Actinomycetota</taxon>
        <taxon>Actinomycetes</taxon>
        <taxon>Kitasatosporales</taxon>
        <taxon>Streptomycetaceae</taxon>
        <taxon>Streptomyces</taxon>
    </lineage>
</organism>
<sequence>MVASDEVLRTGGGVVHLLSGVQTLLDPHLREDGPLEELLAEVKDQLETGSEGLYEVRQTMRKDLGITELPIERPYGYGTPQRGTS</sequence>
<proteinExistence type="predicted"/>
<protein>
    <submittedName>
        <fullName evidence="1">Uncharacterized protein</fullName>
    </submittedName>
</protein>